<comment type="caution">
    <text evidence="2">The sequence shown here is derived from an EMBL/GenBank/DDBJ whole genome shotgun (WGS) entry which is preliminary data.</text>
</comment>
<proteinExistence type="predicted"/>
<gene>
    <name evidence="2" type="ORF">ANANG_G00155140</name>
</gene>
<evidence type="ECO:0000313" key="3">
    <source>
        <dbReference type="Proteomes" id="UP001044222"/>
    </source>
</evidence>
<reference evidence="2" key="1">
    <citation type="submission" date="2021-01" db="EMBL/GenBank/DDBJ databases">
        <title>A chromosome-scale assembly of European eel, Anguilla anguilla.</title>
        <authorList>
            <person name="Henkel C."/>
            <person name="Jong-Raadsen S.A."/>
            <person name="Dufour S."/>
            <person name="Weltzien F.-A."/>
            <person name="Palstra A.P."/>
            <person name="Pelster B."/>
            <person name="Spaink H.P."/>
            <person name="Van Den Thillart G.E."/>
            <person name="Jansen H."/>
            <person name="Zahm M."/>
            <person name="Klopp C."/>
            <person name="Cedric C."/>
            <person name="Louis A."/>
            <person name="Berthelot C."/>
            <person name="Parey E."/>
            <person name="Roest Crollius H."/>
            <person name="Montfort J."/>
            <person name="Robinson-Rechavi M."/>
            <person name="Bucao C."/>
            <person name="Bouchez O."/>
            <person name="Gislard M."/>
            <person name="Lluch J."/>
            <person name="Milhes M."/>
            <person name="Lampietro C."/>
            <person name="Lopez Roques C."/>
            <person name="Donnadieu C."/>
            <person name="Braasch I."/>
            <person name="Desvignes T."/>
            <person name="Postlethwait J."/>
            <person name="Bobe J."/>
            <person name="Guiguen Y."/>
            <person name="Dirks R."/>
        </authorList>
    </citation>
    <scope>NUCLEOTIDE SEQUENCE</scope>
    <source>
        <strain evidence="2">Tag_6206</strain>
        <tissue evidence="2">Liver</tissue>
    </source>
</reference>
<evidence type="ECO:0000313" key="2">
    <source>
        <dbReference type="EMBL" id="KAG5843838.1"/>
    </source>
</evidence>
<feature type="region of interest" description="Disordered" evidence="1">
    <location>
        <begin position="41"/>
        <end position="95"/>
    </location>
</feature>
<keyword evidence="3" id="KW-1185">Reference proteome</keyword>
<dbReference type="EMBL" id="JAFIRN010000008">
    <property type="protein sequence ID" value="KAG5843838.1"/>
    <property type="molecule type" value="Genomic_DNA"/>
</dbReference>
<sequence length="95" mass="10088">MRLLRRGRRSVGKTKANIESCVAEDKPTGLDVKLSHDATCVPSTSTDNDGHSERSSTIVPGEPTDDGHHSTELQGPAGPHPSILGSRGHPSQRDP</sequence>
<evidence type="ECO:0000256" key="1">
    <source>
        <dbReference type="SAM" id="MobiDB-lite"/>
    </source>
</evidence>
<name>A0A9D3RUR3_ANGAN</name>
<organism evidence="2 3">
    <name type="scientific">Anguilla anguilla</name>
    <name type="common">European freshwater eel</name>
    <name type="synonym">Muraena anguilla</name>
    <dbReference type="NCBI Taxonomy" id="7936"/>
    <lineage>
        <taxon>Eukaryota</taxon>
        <taxon>Metazoa</taxon>
        <taxon>Chordata</taxon>
        <taxon>Craniata</taxon>
        <taxon>Vertebrata</taxon>
        <taxon>Euteleostomi</taxon>
        <taxon>Actinopterygii</taxon>
        <taxon>Neopterygii</taxon>
        <taxon>Teleostei</taxon>
        <taxon>Anguilliformes</taxon>
        <taxon>Anguillidae</taxon>
        <taxon>Anguilla</taxon>
    </lineage>
</organism>
<protein>
    <submittedName>
        <fullName evidence="2">Uncharacterized protein</fullName>
    </submittedName>
</protein>
<dbReference type="Proteomes" id="UP001044222">
    <property type="component" value="Chromosome 8"/>
</dbReference>
<accession>A0A9D3RUR3</accession>
<dbReference type="AlphaFoldDB" id="A0A9D3RUR3"/>